<organism evidence="2 3">
    <name type="scientific">Aphanomyces stellatus</name>
    <dbReference type="NCBI Taxonomy" id="120398"/>
    <lineage>
        <taxon>Eukaryota</taxon>
        <taxon>Sar</taxon>
        <taxon>Stramenopiles</taxon>
        <taxon>Oomycota</taxon>
        <taxon>Saprolegniomycetes</taxon>
        <taxon>Saprolegniales</taxon>
        <taxon>Verrucalvaceae</taxon>
        <taxon>Aphanomyces</taxon>
    </lineage>
</organism>
<dbReference type="Proteomes" id="UP000332933">
    <property type="component" value="Unassembled WGS sequence"/>
</dbReference>
<protein>
    <submittedName>
        <fullName evidence="2">Aste57867_2428 protein</fullName>
    </submittedName>
</protein>
<dbReference type="OrthoDB" id="88382at2759"/>
<sequence length="191" mass="21227">MNALTDALVCKIPDAATLFLFLEALGTTEARGSLEPLWQLGMVFGDREELWPQLVVTPQLAPTPSPLHDDRPMGDPFAGTLDEWLEEWARLRLTNLTMYDTISRGSDQPLSSTAQFFAALPRYQHLMCLDLDGRLDLTAIFKVAALTTQLTELKLSYKLADKGQINTTTAALRFVVNGLKRPPSVSFAFQN</sequence>
<reference evidence="2 3" key="1">
    <citation type="submission" date="2019-03" db="EMBL/GenBank/DDBJ databases">
        <authorList>
            <person name="Gaulin E."/>
            <person name="Dumas B."/>
        </authorList>
    </citation>
    <scope>NUCLEOTIDE SEQUENCE [LARGE SCALE GENOMIC DNA]</scope>
    <source>
        <strain evidence="2">CBS 568.67</strain>
    </source>
</reference>
<dbReference type="EMBL" id="CAADRA010000280">
    <property type="protein sequence ID" value="VFT79629.1"/>
    <property type="molecule type" value="Genomic_DNA"/>
</dbReference>
<proteinExistence type="predicted"/>
<keyword evidence="3" id="KW-1185">Reference proteome</keyword>
<evidence type="ECO:0000313" key="1">
    <source>
        <dbReference type="EMBL" id="KAF0717226.1"/>
    </source>
</evidence>
<name>A0A485K7M7_9STRA</name>
<accession>A0A485K7M7</accession>
<dbReference type="EMBL" id="VJMH01000280">
    <property type="protein sequence ID" value="KAF0717226.1"/>
    <property type="molecule type" value="Genomic_DNA"/>
</dbReference>
<evidence type="ECO:0000313" key="2">
    <source>
        <dbReference type="EMBL" id="VFT79629.1"/>
    </source>
</evidence>
<evidence type="ECO:0000313" key="3">
    <source>
        <dbReference type="Proteomes" id="UP000332933"/>
    </source>
</evidence>
<dbReference type="AlphaFoldDB" id="A0A485K7M7"/>
<reference evidence="1" key="2">
    <citation type="submission" date="2019-06" db="EMBL/GenBank/DDBJ databases">
        <title>Genomics analysis of Aphanomyces spp. identifies a new class of oomycete effector associated with host adaptation.</title>
        <authorList>
            <person name="Gaulin E."/>
        </authorList>
    </citation>
    <scope>NUCLEOTIDE SEQUENCE</scope>
    <source>
        <strain evidence="1">CBS 578.67</strain>
    </source>
</reference>
<gene>
    <name evidence="2" type="primary">Aste57867_2428</name>
    <name evidence="1" type="ORF">As57867_002422</name>
    <name evidence="2" type="ORF">ASTE57867_2428</name>
</gene>